<dbReference type="Gene3D" id="3.40.50.620">
    <property type="entry name" value="HUPs"/>
    <property type="match status" value="1"/>
</dbReference>
<dbReference type="CDD" id="cd00293">
    <property type="entry name" value="USP-like"/>
    <property type="match status" value="1"/>
</dbReference>
<dbReference type="InterPro" id="IPR014729">
    <property type="entry name" value="Rossmann-like_a/b/a_fold"/>
</dbReference>
<proteinExistence type="inferred from homology"/>
<reference evidence="4" key="1">
    <citation type="journal article" date="2020" name="mSystems">
        <title>Genome- and Community-Level Interaction Insights into Carbon Utilization and Element Cycling Functions of Hydrothermarchaeota in Hydrothermal Sediment.</title>
        <authorList>
            <person name="Zhou Z."/>
            <person name="Liu Y."/>
            <person name="Xu W."/>
            <person name="Pan J."/>
            <person name="Luo Z.H."/>
            <person name="Li M."/>
        </authorList>
    </citation>
    <scope>NUCLEOTIDE SEQUENCE [LARGE SCALE GENOMIC DNA]</scope>
    <source>
        <strain evidence="4">HyVt-443</strain>
    </source>
</reference>
<dbReference type="Proteomes" id="UP000886251">
    <property type="component" value="Unassembled WGS sequence"/>
</dbReference>
<dbReference type="GO" id="GO:0005737">
    <property type="term" value="C:cytoplasm"/>
    <property type="evidence" value="ECO:0007669"/>
    <property type="project" value="UniProtKB-SubCell"/>
</dbReference>
<name>A0A831RQ93_9GAMM</name>
<dbReference type="AlphaFoldDB" id="A0A831RQ93"/>
<evidence type="ECO:0000313" key="4">
    <source>
        <dbReference type="EMBL" id="HEB97516.1"/>
    </source>
</evidence>
<feature type="domain" description="UspA" evidence="3">
    <location>
        <begin position="4"/>
        <end position="146"/>
    </location>
</feature>
<gene>
    <name evidence="4" type="ORF">ENI96_13925</name>
</gene>
<dbReference type="PIRSF" id="PIRSF006276">
    <property type="entry name" value="UspA"/>
    <property type="match status" value="1"/>
</dbReference>
<comment type="similarity">
    <text evidence="1 2">Belongs to the universal stress protein A family.</text>
</comment>
<comment type="caution">
    <text evidence="4">The sequence shown here is derived from an EMBL/GenBank/DDBJ whole genome shotgun (WGS) entry which is preliminary data.</text>
</comment>
<evidence type="ECO:0000259" key="3">
    <source>
        <dbReference type="Pfam" id="PF00582"/>
    </source>
</evidence>
<dbReference type="PANTHER" id="PTHR46268">
    <property type="entry name" value="STRESS RESPONSE PROTEIN NHAX"/>
    <property type="match status" value="1"/>
</dbReference>
<evidence type="ECO:0000256" key="2">
    <source>
        <dbReference type="PIRNR" id="PIRNR006276"/>
    </source>
</evidence>
<organism evidence="4">
    <name type="scientific">Sedimenticola thiotaurini</name>
    <dbReference type="NCBI Taxonomy" id="1543721"/>
    <lineage>
        <taxon>Bacteria</taxon>
        <taxon>Pseudomonadati</taxon>
        <taxon>Pseudomonadota</taxon>
        <taxon>Gammaproteobacteria</taxon>
        <taxon>Chromatiales</taxon>
        <taxon>Sedimenticolaceae</taxon>
        <taxon>Sedimenticola</taxon>
    </lineage>
</organism>
<dbReference type="InterPro" id="IPR006016">
    <property type="entry name" value="UspA"/>
</dbReference>
<dbReference type="Pfam" id="PF00582">
    <property type="entry name" value="Usp"/>
    <property type="match status" value="1"/>
</dbReference>
<accession>A0A831RQ93</accession>
<sequence length="149" mass="16236">MYDYRHILFPVDFSDQTQVVARKVAELVRETGARVTLLHVVANFPEDIPNDWIAPEDEPPRTYLQRRCEQELQELARKAGLGDAGLACLLTGHSARHAIVEFAQEQDVDLIVIGSHGRGHGTLGALVGSVTAGVVSSARQDVLVVRDGA</sequence>
<dbReference type="PANTHER" id="PTHR46268:SF15">
    <property type="entry name" value="UNIVERSAL STRESS PROTEIN HP_0031"/>
    <property type="match status" value="1"/>
</dbReference>
<keyword evidence="2" id="KW-0963">Cytoplasm</keyword>
<dbReference type="InterPro" id="IPR006015">
    <property type="entry name" value="Universal_stress_UspA"/>
</dbReference>
<comment type="subcellular location">
    <subcellularLocation>
        <location evidence="2">Cytoplasm</location>
    </subcellularLocation>
</comment>
<evidence type="ECO:0000256" key="1">
    <source>
        <dbReference type="ARBA" id="ARBA00008791"/>
    </source>
</evidence>
<dbReference type="EMBL" id="DRKP01000175">
    <property type="protein sequence ID" value="HEB97516.1"/>
    <property type="molecule type" value="Genomic_DNA"/>
</dbReference>
<protein>
    <recommendedName>
        <fullName evidence="2">Universal stress protein</fullName>
    </recommendedName>
</protein>
<dbReference type="SUPFAM" id="SSF52402">
    <property type="entry name" value="Adenine nucleotide alpha hydrolases-like"/>
    <property type="match status" value="1"/>
</dbReference>
<dbReference type="PRINTS" id="PR01438">
    <property type="entry name" value="UNVRSLSTRESS"/>
</dbReference>